<feature type="domain" description="Amidohydrolase-related" evidence="11">
    <location>
        <begin position="473"/>
        <end position="862"/>
    </location>
</feature>
<keyword evidence="13" id="KW-1185">Reference proteome</keyword>
<feature type="compositionally biased region" description="Low complexity" evidence="10">
    <location>
        <begin position="911"/>
        <end position="936"/>
    </location>
</feature>
<evidence type="ECO:0000256" key="8">
    <source>
        <dbReference type="ARBA" id="ARBA00039113"/>
    </source>
</evidence>
<dbReference type="EMBL" id="ASGP02000003">
    <property type="protein sequence ID" value="KAH9517854.1"/>
    <property type="molecule type" value="Genomic_DNA"/>
</dbReference>
<feature type="region of interest" description="Disordered" evidence="10">
    <location>
        <begin position="294"/>
        <end position="324"/>
    </location>
</feature>
<evidence type="ECO:0000256" key="4">
    <source>
        <dbReference type="ARBA" id="ARBA00022723"/>
    </source>
</evidence>
<dbReference type="CDD" id="cd01314">
    <property type="entry name" value="D-HYD"/>
    <property type="match status" value="1"/>
</dbReference>
<keyword evidence="6" id="KW-0862">Zinc</keyword>
<reference evidence="12" key="2">
    <citation type="journal article" date="2022" name="Res Sq">
        <title>Comparative Genomics Reveals Insights into the Divergent Evolution of Astigmatic Mites and Household Pest Adaptations.</title>
        <authorList>
            <person name="Xiong Q."/>
            <person name="Wan A.T.-Y."/>
            <person name="Liu X.-Y."/>
            <person name="Fung C.S.-H."/>
            <person name="Xiao X."/>
            <person name="Malainual N."/>
            <person name="Hou J."/>
            <person name="Wang L."/>
            <person name="Wang M."/>
            <person name="Yang K."/>
            <person name="Cui Y."/>
            <person name="Leung E."/>
            <person name="Nong W."/>
            <person name="Shin S.-K."/>
            <person name="Au S."/>
            <person name="Jeong K.Y."/>
            <person name="Chew F.T."/>
            <person name="Hui J."/>
            <person name="Leung T.F."/>
            <person name="Tungtrongchitr A."/>
            <person name="Zhong N."/>
            <person name="Liu Z."/>
            <person name="Tsui S."/>
        </authorList>
    </citation>
    <scope>NUCLEOTIDE SEQUENCE</scope>
    <source>
        <strain evidence="12">Derf</strain>
        <tissue evidence="12">Whole organism</tissue>
    </source>
</reference>
<feature type="region of interest" description="Disordered" evidence="10">
    <location>
        <begin position="906"/>
        <end position="966"/>
    </location>
</feature>
<protein>
    <recommendedName>
        <fullName evidence="8">dihydropyrimidinase</fullName>
        <ecNumber evidence="8">3.5.2.2</ecNumber>
    </recommendedName>
</protein>
<dbReference type="PANTHER" id="PTHR11647:SF1">
    <property type="entry name" value="COLLAPSIN RESPONSE MEDIATOR PROTEIN"/>
    <property type="match status" value="1"/>
</dbReference>
<dbReference type="NCBIfam" id="TIGR02033">
    <property type="entry name" value="D-hydantoinase"/>
    <property type="match status" value="1"/>
</dbReference>
<dbReference type="InterPro" id="IPR006680">
    <property type="entry name" value="Amidohydro-rel"/>
</dbReference>
<evidence type="ECO:0000256" key="10">
    <source>
        <dbReference type="SAM" id="MobiDB-lite"/>
    </source>
</evidence>
<comment type="caution">
    <text evidence="12">The sequence shown here is derived from an EMBL/GenBank/DDBJ whole genome shotgun (WGS) entry which is preliminary data.</text>
</comment>
<evidence type="ECO:0000313" key="13">
    <source>
        <dbReference type="Proteomes" id="UP000790347"/>
    </source>
</evidence>
<evidence type="ECO:0000256" key="6">
    <source>
        <dbReference type="ARBA" id="ARBA00022833"/>
    </source>
</evidence>
<dbReference type="AlphaFoldDB" id="A0A922I011"/>
<keyword evidence="4" id="KW-0479">Metal-binding</keyword>
<feature type="modified residue" description="N6-carboxylysine" evidence="9">
    <location>
        <position position="575"/>
    </location>
</feature>
<evidence type="ECO:0000256" key="5">
    <source>
        <dbReference type="ARBA" id="ARBA00022801"/>
    </source>
</evidence>
<feature type="region of interest" description="Disordered" evidence="10">
    <location>
        <begin position="50"/>
        <end position="78"/>
    </location>
</feature>
<dbReference type="Gene3D" id="3.20.20.140">
    <property type="entry name" value="Metal-dependent hydrolases"/>
    <property type="match status" value="1"/>
</dbReference>
<dbReference type="GO" id="GO:0006208">
    <property type="term" value="P:pyrimidine nucleobase catabolic process"/>
    <property type="evidence" value="ECO:0007669"/>
    <property type="project" value="TreeGrafter"/>
</dbReference>
<evidence type="ECO:0000313" key="12">
    <source>
        <dbReference type="EMBL" id="KAH9517854.1"/>
    </source>
</evidence>
<comment type="PTM">
    <text evidence="9">Carbamylation allows a single lysine to coordinate two divalent metal cations.</text>
</comment>
<comment type="catalytic activity">
    <reaction evidence="7">
        <text>5,6-dihydrouracil + H2O = 3-(carbamoylamino)propanoate + H(+)</text>
        <dbReference type="Rhea" id="RHEA:16121"/>
        <dbReference type="ChEBI" id="CHEBI:11892"/>
        <dbReference type="ChEBI" id="CHEBI:15377"/>
        <dbReference type="ChEBI" id="CHEBI:15378"/>
        <dbReference type="ChEBI" id="CHEBI:15901"/>
        <dbReference type="EC" id="3.5.2.2"/>
    </reaction>
</comment>
<dbReference type="FunFam" id="3.20.20.140:FF:000001">
    <property type="entry name" value="Dihydropyrimidinase like 3"/>
    <property type="match status" value="1"/>
</dbReference>
<dbReference type="PANTHER" id="PTHR11647">
    <property type="entry name" value="HYDRANTOINASE/DIHYDROPYRIMIDINASE FAMILY MEMBER"/>
    <property type="match status" value="1"/>
</dbReference>
<dbReference type="Proteomes" id="UP000790347">
    <property type="component" value="Unassembled WGS sequence"/>
</dbReference>
<dbReference type="GO" id="GO:0005829">
    <property type="term" value="C:cytosol"/>
    <property type="evidence" value="ECO:0007669"/>
    <property type="project" value="TreeGrafter"/>
</dbReference>
<feature type="compositionally biased region" description="Basic residues" evidence="10">
    <location>
        <begin position="60"/>
        <end position="71"/>
    </location>
</feature>
<comment type="subunit">
    <text evidence="3">Homotetramer.</text>
</comment>
<keyword evidence="5" id="KW-0378">Hydrolase</keyword>
<evidence type="ECO:0000256" key="9">
    <source>
        <dbReference type="PIRSR" id="PIRSR611778-50"/>
    </source>
</evidence>
<dbReference type="SUPFAM" id="SSF51338">
    <property type="entry name" value="Composite domain of metallo-dependent hydrolases"/>
    <property type="match status" value="1"/>
</dbReference>
<dbReference type="GO" id="GO:0004157">
    <property type="term" value="F:dihydropyrimidinase activity"/>
    <property type="evidence" value="ECO:0007669"/>
    <property type="project" value="UniProtKB-EC"/>
</dbReference>
<evidence type="ECO:0000259" key="11">
    <source>
        <dbReference type="Pfam" id="PF01979"/>
    </source>
</evidence>
<dbReference type="InterPro" id="IPR011059">
    <property type="entry name" value="Metal-dep_hydrolase_composite"/>
</dbReference>
<feature type="region of interest" description="Disordered" evidence="10">
    <location>
        <begin position="118"/>
        <end position="138"/>
    </location>
</feature>
<proteinExistence type="inferred from homology"/>
<reference evidence="12" key="1">
    <citation type="submission" date="2013-05" db="EMBL/GenBank/DDBJ databases">
        <authorList>
            <person name="Yim A.K.Y."/>
            <person name="Chan T.F."/>
            <person name="Ji K.M."/>
            <person name="Liu X.Y."/>
            <person name="Zhou J.W."/>
            <person name="Li R.Q."/>
            <person name="Yang K.Y."/>
            <person name="Li J."/>
            <person name="Li M."/>
            <person name="Law P.T.W."/>
            <person name="Wu Y.L."/>
            <person name="Cai Z.L."/>
            <person name="Qin H."/>
            <person name="Bao Y."/>
            <person name="Leung R.K.K."/>
            <person name="Ng P.K.S."/>
            <person name="Zou J."/>
            <person name="Zhong X.J."/>
            <person name="Ran P.X."/>
            <person name="Zhong N.S."/>
            <person name="Liu Z.G."/>
            <person name="Tsui S.K.W."/>
        </authorList>
    </citation>
    <scope>NUCLEOTIDE SEQUENCE</scope>
    <source>
        <strain evidence="12">Derf</strain>
        <tissue evidence="12">Whole organism</tissue>
    </source>
</reference>
<comment type="cofactor">
    <cofactor evidence="1">
        <name>Zn(2+)</name>
        <dbReference type="ChEBI" id="CHEBI:29105"/>
    </cofactor>
</comment>
<organism evidence="12 13">
    <name type="scientific">Dermatophagoides farinae</name>
    <name type="common">American house dust mite</name>
    <dbReference type="NCBI Taxonomy" id="6954"/>
    <lineage>
        <taxon>Eukaryota</taxon>
        <taxon>Metazoa</taxon>
        <taxon>Ecdysozoa</taxon>
        <taxon>Arthropoda</taxon>
        <taxon>Chelicerata</taxon>
        <taxon>Arachnida</taxon>
        <taxon>Acari</taxon>
        <taxon>Acariformes</taxon>
        <taxon>Sarcoptiformes</taxon>
        <taxon>Astigmata</taxon>
        <taxon>Psoroptidia</taxon>
        <taxon>Analgoidea</taxon>
        <taxon>Pyroglyphidae</taxon>
        <taxon>Dermatophagoidinae</taxon>
        <taxon>Dermatophagoides</taxon>
    </lineage>
</organism>
<evidence type="ECO:0000256" key="1">
    <source>
        <dbReference type="ARBA" id="ARBA00001947"/>
    </source>
</evidence>
<comment type="similarity">
    <text evidence="2">Belongs to the metallo-dependent hydrolases superfamily. Hydantoinase/dihydropyrimidinase family.</text>
</comment>
<dbReference type="SUPFAM" id="SSF51556">
    <property type="entry name" value="Metallo-dependent hydrolases"/>
    <property type="match status" value="1"/>
</dbReference>
<dbReference type="InterPro" id="IPR032466">
    <property type="entry name" value="Metal_Hydrolase"/>
</dbReference>
<dbReference type="GO" id="GO:0046872">
    <property type="term" value="F:metal ion binding"/>
    <property type="evidence" value="ECO:0007669"/>
    <property type="project" value="UniProtKB-KW"/>
</dbReference>
<evidence type="ECO:0000256" key="7">
    <source>
        <dbReference type="ARBA" id="ARBA00036696"/>
    </source>
</evidence>
<evidence type="ECO:0000256" key="2">
    <source>
        <dbReference type="ARBA" id="ARBA00008829"/>
    </source>
</evidence>
<sequence length="1020" mass="114633">MPKSLTTTDKMPHQTINKLFESSPLYTSNLYDSKQKSRSHLVLFETITDKYSNDDDNGNNKKKSRSTKKSARQLEHSNAIGYLGRPLSSLSPRQYRQNYDDDHHYKSVNDVYKYHQRTSTPIQRATNPKIQTAASRNESSAVRAALMLPEHGDDDDDDDSILFRSIGNYDSYDDDSRDVYDHNKTSSSSSPSSLMYDFNGNITGKKHSKNDYNDNDDDQQMNCWRVSSDSNILIPSSINNNNKNKQNRIIKMPIINDIPSTILPTNKPRKIVKQNELSPDNATTITANFIDRHRQQQHNENNSNLNIDDDDDRRRQRRRRQTNNTIVDIVTKKQQQQTSRGVLGKIYPSFSTPQIYYSNNNFDCKNSFHHPFSQQSSSGTIVHHQKYNHRKWPYNQQLQSFSIIMTDEQRLQQQQQTEQESSQNRVLIKNGKIVNDDAIFKADIYVEDGIIKDVGPHLIVPGGVKTIDANGFFVLPGGIDTHTHMNATFMNAKTADDFYSGTRAALAGGTTTIMDFVLTEKGQSLIESFKKYRSQSDGLACCDYTFRVVIPEFIKGKTDSEMDTLVREHGINSFKLFMAYKDVLMLRDDDLINVLIKCRQLGALPVVHAENGDIIDYNIRKLKNMGITGPEGHLQSRPEEVEAEAVTRITTMANQVNCPVYIVHVNSKSAADAIVEARKRGCLVYGEPIAAGIGSDGTHYFNKCWQHAAGHVMSPPLRPDRSTSEHLINMLASGQLQTIGSDHCVFKTADKARGMKDFSMIPNGVNGVEERLMILWEKAVRPGKLDPRQFVAITSTNAAKIFNLYPRKGRLAKGSDADLVIWGPKPHVIRAENHNSNGDFNIFEGTQVSFGPLVVISNGRVVFDENGLHVVQGSGRFLPCAPNSSFLWHSIRDRERTLPIRIDRDGKDEQQQQQPNQQQPTVPRTPPTATVAAAQNGNTPLIPSMVPGTPPQQFPQTIEPPYTKENMGTPNFYKGTTRSGVRNLQDSSFNLSGAQIDDDKIGKTAIRVQNPPGGRSSGIW</sequence>
<accession>A0A922I011</accession>
<gene>
    <name evidence="12" type="ORF">DERF_008477</name>
</gene>
<dbReference type="Pfam" id="PF01979">
    <property type="entry name" value="Amidohydro_1"/>
    <property type="match status" value="1"/>
</dbReference>
<dbReference type="InterPro" id="IPR011778">
    <property type="entry name" value="Hydantoinase/dihydroPyrase"/>
</dbReference>
<evidence type="ECO:0000256" key="3">
    <source>
        <dbReference type="ARBA" id="ARBA00011881"/>
    </source>
</evidence>
<name>A0A922I011_DERFA</name>
<dbReference type="InterPro" id="IPR050378">
    <property type="entry name" value="Metallo-dep_Hydrolases_sf"/>
</dbReference>
<dbReference type="EC" id="3.5.2.2" evidence="8"/>
<dbReference type="Gene3D" id="2.30.40.10">
    <property type="entry name" value="Urease, subunit C, domain 1"/>
    <property type="match status" value="1"/>
</dbReference>
<feature type="region of interest" description="Disordered" evidence="10">
    <location>
        <begin position="173"/>
        <end position="202"/>
    </location>
</feature>